<dbReference type="InterPro" id="IPR015943">
    <property type="entry name" value="WD40/YVTN_repeat-like_dom_sf"/>
</dbReference>
<proteinExistence type="predicted"/>
<dbReference type="STRING" id="1121884.SAMN02745131_01895"/>
<dbReference type="Pfam" id="PF07730">
    <property type="entry name" value="HisKA_3"/>
    <property type="match status" value="1"/>
</dbReference>
<keyword evidence="3" id="KW-0732">Signal</keyword>
<dbReference type="GO" id="GO:0000155">
    <property type="term" value="F:phosphorelay sensor kinase activity"/>
    <property type="evidence" value="ECO:0007669"/>
    <property type="project" value="InterPro"/>
</dbReference>
<evidence type="ECO:0000256" key="2">
    <source>
        <dbReference type="SAM" id="Phobius"/>
    </source>
</evidence>
<evidence type="ECO:0000259" key="5">
    <source>
        <dbReference type="Pfam" id="PF07495"/>
    </source>
</evidence>
<dbReference type="InterPro" id="IPR011712">
    <property type="entry name" value="Sig_transdc_His_kin_sub3_dim/P"/>
</dbReference>
<reference evidence="7 8" key="1">
    <citation type="submission" date="2016-11" db="EMBL/GenBank/DDBJ databases">
        <authorList>
            <person name="Jaros S."/>
            <person name="Januszkiewicz K."/>
            <person name="Wedrychowicz H."/>
        </authorList>
    </citation>
    <scope>NUCLEOTIDE SEQUENCE [LARGE SCALE GENOMIC DNA]</scope>
    <source>
        <strain evidence="7 8">DSM 18119</strain>
    </source>
</reference>
<keyword evidence="2" id="KW-0812">Transmembrane</keyword>
<feature type="chain" id="PRO_5009908542" evidence="3">
    <location>
        <begin position="31"/>
        <end position="1117"/>
    </location>
</feature>
<evidence type="ECO:0000313" key="7">
    <source>
        <dbReference type="EMBL" id="SHF13424.1"/>
    </source>
</evidence>
<evidence type="ECO:0000259" key="4">
    <source>
        <dbReference type="Pfam" id="PF02518"/>
    </source>
</evidence>
<dbReference type="PANTHER" id="PTHR43547">
    <property type="entry name" value="TWO-COMPONENT HISTIDINE KINASE"/>
    <property type="match status" value="1"/>
</dbReference>
<dbReference type="OrthoDB" id="9778366at2"/>
<evidence type="ECO:0000256" key="3">
    <source>
        <dbReference type="SAM" id="SignalP"/>
    </source>
</evidence>
<dbReference type="Gene3D" id="1.20.5.1930">
    <property type="match status" value="1"/>
</dbReference>
<dbReference type="EMBL" id="FQUU01000006">
    <property type="protein sequence ID" value="SHF13424.1"/>
    <property type="molecule type" value="Genomic_DNA"/>
</dbReference>
<sequence>MKKGLQKRKPLKSVKLLCRCILLLCFFNLTSCKHNEFSPTQKDTAENLHVFSAARQKNLSQPKITYITTANQPEVIKAGKPVVKIDSSNGGAPFFTDYGIDQGLPLNNIICSATDKWGNLWFGTGGGGASRYDGKSFTNYTMAQGLAGNIVFCIMEDKGGNIWMGTTSGLSKYDGKRFTNYSTSDGLAGNFVTSILQDNEGNIWIGTHDGGFNKYDGKSFTTYNIAQGLADNYVRCMIQDRKGNIWLGTEAGGVSRYDGHRFTNYTIAQGLANNSVNCITQDNGGNLWFGTIAGVSKFNGSSFTNYTKKQGLADNNVSSILQDKDGILWFGLQSKNISRYDGSRFTNYSRTEKPEDYKVNSILQDQGGNLWFSSQGGGVSKYEGNSFTSYTVAQGLPANLVFWIIQDRAGSLWFGTYDGGVSKYDGKRFTNYSKAQGLADNKIWSILEDEAGNIWFGTDRGLSKFNGSNFTNYTTKQGLPSDAVISMMQDKAGNLWFGTRANGVSKYDGRSFTNYTSTQGLAGNGIWGMVQDQAGNIWFATHDGGISKYDGNSFTNYTTAQGLPGNAVSIIHLDKMGILWIGTDGKGVSKYDGKTFTNYSTEDGLADNVILNISEDTSRNKIWFGTTQGLSGIKEHQIRNSKNQQNDFENFNKLTGYPLKDVSTGALFVDDKGIVWVGSGEGKLIRFDYSTVHKTEPRPLNLHIQAVKVNNETVCWNALEETGQSKKSIDSLTLLNEMMTSFGKVLPPETLSSMRKKYRKIHLDGVTPYYPVPINLVLPYDDNSITIDFRAIEPALPKLVKFQYKLEGYNTEWSPPGNNSTAVFGNMKAGNYTFRVKALSPFGVWSETKYTFRVLPPWWFTWWAYMLHAILVGGIGYTLYRLHIQSLKRKQAEKLKAMIVTQEEERKRISRDLHDDIGARLTNINLLSALGQNNGNAPEEMAAYLKRISGEIQTSAESLDDIVWNIDSNNDAIEEVTARMRRYAAHVFDGTAMRYTIEADESTLPAKLLTGMRRDLFFVYKEAINNIQKHAMATEVHIQIGGRNSDLFMQINDNGKGFETGKPTNRNGLKNMVQRIQKWGGTCLVESAPNKGSILRITLPVETPSLKRGMWRWLKRS</sequence>
<dbReference type="SUPFAM" id="SSF55874">
    <property type="entry name" value="ATPase domain of HSP90 chaperone/DNA topoisomerase II/histidine kinase"/>
    <property type="match status" value="1"/>
</dbReference>
<feature type="transmembrane region" description="Helical" evidence="2">
    <location>
        <begin position="858"/>
        <end position="880"/>
    </location>
</feature>
<dbReference type="InterPro" id="IPR003594">
    <property type="entry name" value="HATPase_dom"/>
</dbReference>
<evidence type="ECO:0000259" key="6">
    <source>
        <dbReference type="Pfam" id="PF07730"/>
    </source>
</evidence>
<protein>
    <submittedName>
        <fullName evidence="7">Two component regulator propeller</fullName>
    </submittedName>
</protein>
<feature type="domain" description="Signal transduction histidine kinase subgroup 3 dimerisation and phosphoacceptor" evidence="6">
    <location>
        <begin position="905"/>
        <end position="966"/>
    </location>
</feature>
<evidence type="ECO:0000256" key="1">
    <source>
        <dbReference type="ARBA" id="ARBA00022553"/>
    </source>
</evidence>
<gene>
    <name evidence="7" type="ORF">SAMN02745131_01895</name>
</gene>
<feature type="domain" description="Two component regulator three Y" evidence="5">
    <location>
        <begin position="797"/>
        <end position="853"/>
    </location>
</feature>
<dbReference type="InterPro" id="IPR011110">
    <property type="entry name" value="Reg_prop"/>
</dbReference>
<dbReference type="InterPro" id="IPR013783">
    <property type="entry name" value="Ig-like_fold"/>
</dbReference>
<feature type="signal peptide" evidence="3">
    <location>
        <begin position="1"/>
        <end position="30"/>
    </location>
</feature>
<dbReference type="Gene3D" id="3.30.565.10">
    <property type="entry name" value="Histidine kinase-like ATPase, C-terminal domain"/>
    <property type="match status" value="1"/>
</dbReference>
<organism evidence="7 8">
    <name type="scientific">Flavisolibacter ginsengisoli DSM 18119</name>
    <dbReference type="NCBI Taxonomy" id="1121884"/>
    <lineage>
        <taxon>Bacteria</taxon>
        <taxon>Pseudomonadati</taxon>
        <taxon>Bacteroidota</taxon>
        <taxon>Chitinophagia</taxon>
        <taxon>Chitinophagales</taxon>
        <taxon>Chitinophagaceae</taxon>
        <taxon>Flavisolibacter</taxon>
    </lineage>
</organism>
<accession>A0A1M4Z5X3</accession>
<dbReference type="GO" id="GO:0046983">
    <property type="term" value="F:protein dimerization activity"/>
    <property type="evidence" value="ECO:0007669"/>
    <property type="project" value="InterPro"/>
</dbReference>
<dbReference type="AlphaFoldDB" id="A0A1M4Z5X3"/>
<keyword evidence="1" id="KW-0597">Phosphoprotein</keyword>
<dbReference type="Pfam" id="PF07495">
    <property type="entry name" value="Y_Y_Y"/>
    <property type="match status" value="1"/>
</dbReference>
<dbReference type="RefSeq" id="WP_072835089.1">
    <property type="nucleotide sequence ID" value="NZ_FQUU01000006.1"/>
</dbReference>
<dbReference type="InterPro" id="IPR036890">
    <property type="entry name" value="HATPase_C_sf"/>
</dbReference>
<keyword evidence="8" id="KW-1185">Reference proteome</keyword>
<evidence type="ECO:0000313" key="8">
    <source>
        <dbReference type="Proteomes" id="UP000184048"/>
    </source>
</evidence>
<dbReference type="InterPro" id="IPR011123">
    <property type="entry name" value="Y_Y_Y"/>
</dbReference>
<dbReference type="Pfam" id="PF07494">
    <property type="entry name" value="Reg_prop"/>
    <property type="match status" value="11"/>
</dbReference>
<name>A0A1M4Z5X3_9BACT</name>
<keyword evidence="2" id="KW-0472">Membrane</keyword>
<dbReference type="Gene3D" id="2.60.40.10">
    <property type="entry name" value="Immunoglobulins"/>
    <property type="match status" value="1"/>
</dbReference>
<dbReference type="Proteomes" id="UP000184048">
    <property type="component" value="Unassembled WGS sequence"/>
</dbReference>
<dbReference type="GO" id="GO:0016020">
    <property type="term" value="C:membrane"/>
    <property type="evidence" value="ECO:0007669"/>
    <property type="project" value="InterPro"/>
</dbReference>
<dbReference type="Gene3D" id="2.130.10.10">
    <property type="entry name" value="YVTN repeat-like/Quinoprotein amine dehydrogenase"/>
    <property type="match status" value="9"/>
</dbReference>
<dbReference type="Pfam" id="PF02518">
    <property type="entry name" value="HATPase_c"/>
    <property type="match status" value="1"/>
</dbReference>
<dbReference type="CDD" id="cd16917">
    <property type="entry name" value="HATPase_UhpB-NarQ-NarX-like"/>
    <property type="match status" value="1"/>
</dbReference>
<dbReference type="PANTHER" id="PTHR43547:SF2">
    <property type="entry name" value="HYBRID SIGNAL TRANSDUCTION HISTIDINE KINASE C"/>
    <property type="match status" value="1"/>
</dbReference>
<keyword evidence="2" id="KW-1133">Transmembrane helix</keyword>
<feature type="domain" description="Histidine kinase/HSP90-like ATPase" evidence="4">
    <location>
        <begin position="1014"/>
        <end position="1102"/>
    </location>
</feature>
<dbReference type="SUPFAM" id="SSF63829">
    <property type="entry name" value="Calcium-dependent phosphotriesterase"/>
    <property type="match status" value="3"/>
</dbReference>